<keyword evidence="3" id="KW-1185">Reference proteome</keyword>
<dbReference type="Pfam" id="PF02607">
    <property type="entry name" value="B12-binding_2"/>
    <property type="match status" value="1"/>
</dbReference>
<accession>A0ABV4U101</accession>
<comment type="caution">
    <text evidence="2">The sequence shown here is derived from an EMBL/GenBank/DDBJ whole genome shotgun (WGS) entry which is preliminary data.</text>
</comment>
<dbReference type="Gene3D" id="1.10.1660.10">
    <property type="match status" value="1"/>
</dbReference>
<dbReference type="Gene3D" id="1.10.1240.10">
    <property type="entry name" value="Methionine synthase domain"/>
    <property type="match status" value="1"/>
</dbReference>
<feature type="domain" description="B12-binding N-terminal" evidence="1">
    <location>
        <begin position="84"/>
        <end position="155"/>
    </location>
</feature>
<evidence type="ECO:0000259" key="1">
    <source>
        <dbReference type="Pfam" id="PF02607"/>
    </source>
</evidence>
<protein>
    <submittedName>
        <fullName evidence="2">B12-binding domain-containing protein</fullName>
    </submittedName>
</protein>
<dbReference type="SUPFAM" id="SSF52242">
    <property type="entry name" value="Cobalamin (vitamin B12)-binding domain"/>
    <property type="match status" value="1"/>
</dbReference>
<dbReference type="InterPro" id="IPR036594">
    <property type="entry name" value="Meth_synthase_dom"/>
</dbReference>
<dbReference type="InterPro" id="IPR003759">
    <property type="entry name" value="Cbl-bd_cap"/>
</dbReference>
<gene>
    <name evidence="2" type="ORF">ACERK3_03065</name>
</gene>
<proteinExistence type="predicted"/>
<name>A0ABV4U101_9BACT</name>
<dbReference type="RefSeq" id="WP_425344195.1">
    <property type="nucleotide sequence ID" value="NZ_JBGUBD010000002.1"/>
</dbReference>
<dbReference type="SUPFAM" id="SSF46955">
    <property type="entry name" value="Putative DNA-binding domain"/>
    <property type="match status" value="1"/>
</dbReference>
<dbReference type="InterPro" id="IPR009061">
    <property type="entry name" value="DNA-bd_dom_put_sf"/>
</dbReference>
<dbReference type="Gene3D" id="3.40.50.280">
    <property type="entry name" value="Cobalamin-binding domain"/>
    <property type="match status" value="1"/>
</dbReference>
<evidence type="ECO:0000313" key="2">
    <source>
        <dbReference type="EMBL" id="MFA9477270.1"/>
    </source>
</evidence>
<evidence type="ECO:0000313" key="3">
    <source>
        <dbReference type="Proteomes" id="UP001575105"/>
    </source>
</evidence>
<dbReference type="Proteomes" id="UP001575105">
    <property type="component" value="Unassembled WGS sequence"/>
</dbReference>
<dbReference type="InterPro" id="IPR036724">
    <property type="entry name" value="Cobalamin-bd_sf"/>
</dbReference>
<sequence>MTVHLSPKSLAKAIGASESSLKRWIDAGRIDVARTPGGHRRIEQREALRFIRDEGMLVVDPAPLELGELAGIGGEGSAQSHHDEALCRAIVSGDAERVRSLALSMFVAGRRLASLCDGPFAAAMSEVGKLWQHDPDGIHQEHRATDACIQGLERLRSLIPPPPPNAPLAIGAAPGGDTYIIPSLMASMTLLDEQWQAINLGPNLPIASLERAIAKYRPDLVWLSVSYEKVMPELLNNLQPLAAKLTEQGGVLVVGGRAWRAPRSTMPDVHSANSMAELAAFAKGIRQARPPSPTSDG</sequence>
<reference evidence="2 3" key="1">
    <citation type="submission" date="2024-08" db="EMBL/GenBank/DDBJ databases">
        <title>Whole-genome sequencing of halo(alkali)philic microorganisms from hypersaline lakes.</title>
        <authorList>
            <person name="Sorokin D.Y."/>
            <person name="Merkel A.Y."/>
            <person name="Messina E."/>
            <person name="Yakimov M."/>
        </authorList>
    </citation>
    <scope>NUCLEOTIDE SEQUENCE [LARGE SCALE GENOMIC DNA]</scope>
    <source>
        <strain evidence="2 3">AB-hyl4</strain>
    </source>
</reference>
<dbReference type="EMBL" id="JBGUBD010000002">
    <property type="protein sequence ID" value="MFA9477270.1"/>
    <property type="molecule type" value="Genomic_DNA"/>
</dbReference>
<organism evidence="2 3">
    <name type="scientific">Natronomicrosphaera hydrolytica</name>
    <dbReference type="NCBI Taxonomy" id="3242702"/>
    <lineage>
        <taxon>Bacteria</taxon>
        <taxon>Pseudomonadati</taxon>
        <taxon>Planctomycetota</taxon>
        <taxon>Phycisphaerae</taxon>
        <taxon>Phycisphaerales</taxon>
        <taxon>Phycisphaeraceae</taxon>
        <taxon>Natronomicrosphaera</taxon>
    </lineage>
</organism>